<reference evidence="2" key="1">
    <citation type="submission" date="2022-04" db="EMBL/GenBank/DDBJ databases">
        <title>Carnegiea gigantea Genome sequencing and assembly v2.</title>
        <authorList>
            <person name="Copetti D."/>
            <person name="Sanderson M.J."/>
            <person name="Burquez A."/>
            <person name="Wojciechowski M.F."/>
        </authorList>
    </citation>
    <scope>NUCLEOTIDE SEQUENCE</scope>
    <source>
        <strain evidence="2">SGP5-SGP5p</strain>
        <tissue evidence="2">Aerial part</tissue>
    </source>
</reference>
<comment type="caution">
    <text evidence="2">The sequence shown here is derived from an EMBL/GenBank/DDBJ whole genome shotgun (WGS) entry which is preliminary data.</text>
</comment>
<gene>
    <name evidence="2" type="ORF">Cgig2_031199</name>
</gene>
<name>A0A9Q1QN38_9CARY</name>
<dbReference type="InterPro" id="IPR001810">
    <property type="entry name" value="F-box_dom"/>
</dbReference>
<proteinExistence type="predicted"/>
<evidence type="ECO:0000259" key="1">
    <source>
        <dbReference type="PROSITE" id="PS50181"/>
    </source>
</evidence>
<organism evidence="2 3">
    <name type="scientific">Carnegiea gigantea</name>
    <dbReference type="NCBI Taxonomy" id="171969"/>
    <lineage>
        <taxon>Eukaryota</taxon>
        <taxon>Viridiplantae</taxon>
        <taxon>Streptophyta</taxon>
        <taxon>Embryophyta</taxon>
        <taxon>Tracheophyta</taxon>
        <taxon>Spermatophyta</taxon>
        <taxon>Magnoliopsida</taxon>
        <taxon>eudicotyledons</taxon>
        <taxon>Gunneridae</taxon>
        <taxon>Pentapetalae</taxon>
        <taxon>Caryophyllales</taxon>
        <taxon>Cactineae</taxon>
        <taxon>Cactaceae</taxon>
        <taxon>Cactoideae</taxon>
        <taxon>Echinocereeae</taxon>
        <taxon>Carnegiea</taxon>
    </lineage>
</organism>
<dbReference type="Proteomes" id="UP001153076">
    <property type="component" value="Unassembled WGS sequence"/>
</dbReference>
<dbReference type="InterPro" id="IPR036047">
    <property type="entry name" value="F-box-like_dom_sf"/>
</dbReference>
<evidence type="ECO:0000313" key="2">
    <source>
        <dbReference type="EMBL" id="KAJ8447586.1"/>
    </source>
</evidence>
<dbReference type="EMBL" id="JAKOGI010000037">
    <property type="protein sequence ID" value="KAJ8447586.1"/>
    <property type="molecule type" value="Genomic_DNA"/>
</dbReference>
<feature type="domain" description="F-box" evidence="1">
    <location>
        <begin position="32"/>
        <end position="78"/>
    </location>
</feature>
<dbReference type="PANTHER" id="PTHR48155:SF1">
    <property type="entry name" value="F-BOX DOMAIN-CONTAINING PROTEIN"/>
    <property type="match status" value="1"/>
</dbReference>
<sequence>MFVFVLHLPFDTSNLLQLPLMTDARENATLYDTPISKLPDHLLIEIFIRVPITDWAQISCVKKHWANLFRGEYLWQAALVKTYPFADLAKRWPGPIPRGISKRRFTALYISRHMFAPEDEMDEIVGHAYLFLKEQLEIPAVSAPSAILHGTIIDQFIACGKSRDRAYELASQIWLAVIDNLEENEQTFDLLKRLAMETNVFLPYPYTRSNKVQWRVFEKLFTDYRDCLNRFDYCDLLACAKSGFQPIPSTWLGY</sequence>
<dbReference type="AlphaFoldDB" id="A0A9Q1QN38"/>
<dbReference type="Gene3D" id="1.20.1280.50">
    <property type="match status" value="1"/>
</dbReference>
<dbReference type="SUPFAM" id="SSF81383">
    <property type="entry name" value="F-box domain"/>
    <property type="match status" value="1"/>
</dbReference>
<keyword evidence="3" id="KW-1185">Reference proteome</keyword>
<protein>
    <recommendedName>
        <fullName evidence="1">F-box domain-containing protein</fullName>
    </recommendedName>
</protein>
<dbReference type="PROSITE" id="PS50181">
    <property type="entry name" value="FBOX"/>
    <property type="match status" value="1"/>
</dbReference>
<dbReference type="OrthoDB" id="1647530at2759"/>
<evidence type="ECO:0000313" key="3">
    <source>
        <dbReference type="Proteomes" id="UP001153076"/>
    </source>
</evidence>
<dbReference type="Pfam" id="PF12937">
    <property type="entry name" value="F-box-like"/>
    <property type="match status" value="1"/>
</dbReference>
<accession>A0A9Q1QN38</accession>
<dbReference type="PANTHER" id="PTHR48155">
    <property type="entry name" value="OS09G0497600 PROTEIN"/>
    <property type="match status" value="1"/>
</dbReference>